<comment type="similarity">
    <text evidence="2">Belongs to the NAF1 family.</text>
</comment>
<keyword evidence="5" id="KW-0698">rRNA processing</keyword>
<evidence type="ECO:0000256" key="5">
    <source>
        <dbReference type="ARBA" id="ARBA00022552"/>
    </source>
</evidence>
<feature type="compositionally biased region" description="Basic and acidic residues" evidence="9">
    <location>
        <begin position="429"/>
        <end position="461"/>
    </location>
</feature>
<dbReference type="InterPro" id="IPR007504">
    <property type="entry name" value="H/ACA_rnp_Gar1/Naf1"/>
</dbReference>
<dbReference type="GO" id="GO:0001522">
    <property type="term" value="P:pseudouridine synthesis"/>
    <property type="evidence" value="ECO:0007669"/>
    <property type="project" value="InterPro"/>
</dbReference>
<feature type="region of interest" description="Disordered" evidence="9">
    <location>
        <begin position="297"/>
        <end position="488"/>
    </location>
</feature>
<feature type="region of interest" description="Disordered" evidence="9">
    <location>
        <begin position="42"/>
        <end position="145"/>
    </location>
</feature>
<dbReference type="SUPFAM" id="SSF50447">
    <property type="entry name" value="Translation proteins"/>
    <property type="match status" value="1"/>
</dbReference>
<dbReference type="InterPro" id="IPR038664">
    <property type="entry name" value="Gar1/Naf1_Cbf5-bd_sf"/>
</dbReference>
<dbReference type="EMBL" id="KV427614">
    <property type="protein sequence ID" value="KZT08717.1"/>
    <property type="molecule type" value="Genomic_DNA"/>
</dbReference>
<dbReference type="GO" id="GO:0000493">
    <property type="term" value="P:box H/ACA snoRNP assembly"/>
    <property type="evidence" value="ECO:0007669"/>
    <property type="project" value="InterPro"/>
</dbReference>
<dbReference type="PANTHER" id="PTHR31633">
    <property type="entry name" value="H/ACA RIBONUCLEOPROTEIN COMPLEX NON-CORE SUBUNIT NAF1"/>
    <property type="match status" value="1"/>
</dbReference>
<feature type="compositionally biased region" description="Polar residues" evidence="9">
    <location>
        <begin position="133"/>
        <end position="144"/>
    </location>
</feature>
<dbReference type="InParanoid" id="A0A165FBI7"/>
<dbReference type="Proteomes" id="UP000076871">
    <property type="component" value="Unassembled WGS sequence"/>
</dbReference>
<evidence type="ECO:0000313" key="10">
    <source>
        <dbReference type="EMBL" id="KZT08717.1"/>
    </source>
</evidence>
<feature type="compositionally biased region" description="Acidic residues" evidence="9">
    <location>
        <begin position="99"/>
        <end position="110"/>
    </location>
</feature>
<keyword evidence="4" id="KW-0690">Ribosome biogenesis</keyword>
<dbReference type="OrthoDB" id="21550at2759"/>
<reference evidence="10 11" key="1">
    <citation type="journal article" date="2016" name="Mol. Biol. Evol.">
        <title>Comparative Genomics of Early-Diverging Mushroom-Forming Fungi Provides Insights into the Origins of Lignocellulose Decay Capabilities.</title>
        <authorList>
            <person name="Nagy L.G."/>
            <person name="Riley R."/>
            <person name="Tritt A."/>
            <person name="Adam C."/>
            <person name="Daum C."/>
            <person name="Floudas D."/>
            <person name="Sun H."/>
            <person name="Yadav J.S."/>
            <person name="Pangilinan J."/>
            <person name="Larsson K.H."/>
            <person name="Matsuura K."/>
            <person name="Barry K."/>
            <person name="Labutti K."/>
            <person name="Kuo R."/>
            <person name="Ohm R.A."/>
            <person name="Bhattacharya S.S."/>
            <person name="Shirouzu T."/>
            <person name="Yoshinaga Y."/>
            <person name="Martin F.M."/>
            <person name="Grigoriev I.V."/>
            <person name="Hibbett D.S."/>
        </authorList>
    </citation>
    <scope>NUCLEOTIDE SEQUENCE [LARGE SCALE GENOMIC DNA]</scope>
    <source>
        <strain evidence="10 11">93-53</strain>
    </source>
</reference>
<feature type="region of interest" description="Disordered" evidence="9">
    <location>
        <begin position="587"/>
        <end position="615"/>
    </location>
</feature>
<dbReference type="STRING" id="1314785.A0A165FBI7"/>
<dbReference type="Pfam" id="PF04410">
    <property type="entry name" value="Gar1"/>
    <property type="match status" value="1"/>
</dbReference>
<dbReference type="Gene3D" id="2.40.10.230">
    <property type="entry name" value="Probable tRNA pseudouridine synthase domain"/>
    <property type="match status" value="1"/>
</dbReference>
<evidence type="ECO:0000256" key="4">
    <source>
        <dbReference type="ARBA" id="ARBA00022517"/>
    </source>
</evidence>
<feature type="region of interest" description="Disordered" evidence="9">
    <location>
        <begin position="504"/>
        <end position="532"/>
    </location>
</feature>
<evidence type="ECO:0000256" key="9">
    <source>
        <dbReference type="SAM" id="MobiDB-lite"/>
    </source>
</evidence>
<dbReference type="InterPro" id="IPR009000">
    <property type="entry name" value="Transl_B-barrel_sf"/>
</dbReference>
<evidence type="ECO:0000256" key="8">
    <source>
        <dbReference type="ARBA" id="ARBA00023242"/>
    </source>
</evidence>
<keyword evidence="6" id="KW-0597">Phosphoprotein</keyword>
<evidence type="ECO:0000313" key="11">
    <source>
        <dbReference type="Proteomes" id="UP000076871"/>
    </source>
</evidence>
<organism evidence="10 11">
    <name type="scientific">Laetiporus sulphureus 93-53</name>
    <dbReference type="NCBI Taxonomy" id="1314785"/>
    <lineage>
        <taxon>Eukaryota</taxon>
        <taxon>Fungi</taxon>
        <taxon>Dikarya</taxon>
        <taxon>Basidiomycota</taxon>
        <taxon>Agaricomycotina</taxon>
        <taxon>Agaricomycetes</taxon>
        <taxon>Polyporales</taxon>
        <taxon>Laetiporus</taxon>
    </lineage>
</organism>
<feature type="compositionally biased region" description="Polar residues" evidence="9">
    <location>
        <begin position="508"/>
        <end position="528"/>
    </location>
</feature>
<keyword evidence="8" id="KW-0539">Nucleus</keyword>
<evidence type="ECO:0000256" key="1">
    <source>
        <dbReference type="ARBA" id="ARBA00004123"/>
    </source>
</evidence>
<keyword evidence="7" id="KW-0694">RNA-binding</keyword>
<sequence length="615" mass="67311">MTSMASSPTFKVPSAVPQDLQFIHNIIGDIIEPSLPKPLAISRQVSRDDDTDSVADIDTDSEREVEEIILRGVEDDEDPDASLPSESTMGLSSSSSSEADSDSDSDEETQETSGKTAKLDDAEMGEDEDSGPAISSESQVMTKSEVTEASIVIPDINEVGPDEVLEKVGEVMNIVGKVVIVKGDASQIANRASERALDSDTLLVFEDRKVLGYICETFGPTYQPLYQVKFSDQYPLDSDKVQISKPVFHVPARSNFVFVRALQRMKGSDASNVHDEEPADDEIEFSDDEAELAHKRALAQRREQSRTRSIASSRHATPIPSQMRDQDMADELYGTNLYDNSGPVNDMDIGAGPSRPVPMPYDDPYSDHYGVVDSHKPPVPLSSNAPHAHTSRGYTDGRHAQDRNPNGGRACIDRGRGREHRNGSSHGFGRRDDRGRGRGRDRDRRRGDRGRGWGRARDDRGSAWGADDWSRQQSLQPDEYDPRQQRSLSPTSLAIARATGQFADGTVMGSNLPSPSGGASSMNGTGWNDSQYSDQQQYDVSYSYQNQFVQPHINPRFASSFAMNFAYSPTQSHFSPYDYRGMGYSSATDSSSGDGWAQQWFAGSEGSPATGEGGS</sequence>
<evidence type="ECO:0000256" key="6">
    <source>
        <dbReference type="ARBA" id="ARBA00022553"/>
    </source>
</evidence>
<dbReference type="GO" id="GO:0006364">
    <property type="term" value="P:rRNA processing"/>
    <property type="evidence" value="ECO:0007669"/>
    <property type="project" value="UniProtKB-KW"/>
</dbReference>
<feature type="compositionally biased region" description="Basic and acidic residues" evidence="9">
    <location>
        <begin position="411"/>
        <end position="422"/>
    </location>
</feature>
<dbReference type="InterPro" id="IPR040309">
    <property type="entry name" value="Naf1"/>
</dbReference>
<dbReference type="GO" id="GO:0003723">
    <property type="term" value="F:RNA binding"/>
    <property type="evidence" value="ECO:0007669"/>
    <property type="project" value="UniProtKB-KW"/>
</dbReference>
<proteinExistence type="inferred from homology"/>
<evidence type="ECO:0000256" key="2">
    <source>
        <dbReference type="ARBA" id="ARBA00009801"/>
    </source>
</evidence>
<feature type="compositionally biased region" description="Acidic residues" evidence="9">
    <location>
        <begin position="49"/>
        <end position="59"/>
    </location>
</feature>
<dbReference type="GO" id="GO:0005732">
    <property type="term" value="C:sno(s)RNA-containing ribonucleoprotein complex"/>
    <property type="evidence" value="ECO:0007669"/>
    <property type="project" value="InterPro"/>
</dbReference>
<dbReference type="PANTHER" id="PTHR31633:SF1">
    <property type="entry name" value="H_ACA RIBONUCLEOPROTEIN COMPLEX NON-CORE SUBUNIT NAF1"/>
    <property type="match status" value="1"/>
</dbReference>
<keyword evidence="11" id="KW-1185">Reference proteome</keyword>
<name>A0A165FBI7_9APHY</name>
<dbReference type="RefSeq" id="XP_040766457.1">
    <property type="nucleotide sequence ID" value="XM_040906921.1"/>
</dbReference>
<dbReference type="AlphaFoldDB" id="A0A165FBI7"/>
<comment type="subcellular location">
    <subcellularLocation>
        <location evidence="1">Nucleus</location>
    </subcellularLocation>
</comment>
<dbReference type="GO" id="GO:0005634">
    <property type="term" value="C:nucleus"/>
    <property type="evidence" value="ECO:0007669"/>
    <property type="project" value="UniProtKB-SubCell"/>
</dbReference>
<feature type="compositionally biased region" description="Low complexity" evidence="9">
    <location>
        <begin position="85"/>
        <end position="98"/>
    </location>
</feature>
<feature type="compositionally biased region" description="Basic and acidic residues" evidence="9">
    <location>
        <begin position="60"/>
        <end position="73"/>
    </location>
</feature>
<evidence type="ECO:0000256" key="3">
    <source>
        <dbReference type="ARBA" id="ARBA00021438"/>
    </source>
</evidence>
<protein>
    <recommendedName>
        <fullName evidence="3">H/ACA ribonucleoprotein complex non-core subunit NAF1</fullName>
    </recommendedName>
</protein>
<accession>A0A165FBI7</accession>
<evidence type="ECO:0000256" key="7">
    <source>
        <dbReference type="ARBA" id="ARBA00022884"/>
    </source>
</evidence>
<gene>
    <name evidence="10" type="ORF">LAESUDRAFT_712778</name>
</gene>
<dbReference type="GeneID" id="63823950"/>